<proteinExistence type="predicted"/>
<keyword evidence="1" id="KW-1133">Transmembrane helix</keyword>
<reference evidence="2" key="1">
    <citation type="journal article" date="2013" name="BMC Genomics">
        <title>Unscrambling butterfly oogenesis.</title>
        <authorList>
            <person name="Carter J.M."/>
            <person name="Baker S.C."/>
            <person name="Pink R."/>
            <person name="Carter D.R."/>
            <person name="Collins A."/>
            <person name="Tomlin J."/>
            <person name="Gibbs M."/>
            <person name="Breuker C.J."/>
        </authorList>
    </citation>
    <scope>NUCLEOTIDE SEQUENCE</scope>
    <source>
        <tissue evidence="2">Ovary</tissue>
    </source>
</reference>
<accession>S4P111</accession>
<keyword evidence="1" id="KW-0812">Transmembrane</keyword>
<feature type="transmembrane region" description="Helical" evidence="1">
    <location>
        <begin position="20"/>
        <end position="42"/>
    </location>
</feature>
<dbReference type="AlphaFoldDB" id="S4P111"/>
<organism evidence="2">
    <name type="scientific">Pararge aegeria</name>
    <name type="common">speckled wood butterfly</name>
    <dbReference type="NCBI Taxonomy" id="116150"/>
    <lineage>
        <taxon>Eukaryota</taxon>
        <taxon>Metazoa</taxon>
        <taxon>Ecdysozoa</taxon>
        <taxon>Arthropoda</taxon>
        <taxon>Hexapoda</taxon>
        <taxon>Insecta</taxon>
        <taxon>Pterygota</taxon>
        <taxon>Neoptera</taxon>
        <taxon>Endopterygota</taxon>
        <taxon>Lepidoptera</taxon>
        <taxon>Glossata</taxon>
        <taxon>Ditrysia</taxon>
        <taxon>Papilionoidea</taxon>
        <taxon>Nymphalidae</taxon>
        <taxon>Satyrinae</taxon>
        <taxon>Satyrini</taxon>
        <taxon>Parargina</taxon>
        <taxon>Pararge</taxon>
    </lineage>
</organism>
<dbReference type="EMBL" id="GAIX01012705">
    <property type="protein sequence ID" value="JAA79855.1"/>
    <property type="molecule type" value="Transcribed_RNA"/>
</dbReference>
<evidence type="ECO:0000256" key="1">
    <source>
        <dbReference type="SAM" id="Phobius"/>
    </source>
</evidence>
<reference evidence="2" key="2">
    <citation type="submission" date="2013-05" db="EMBL/GenBank/DDBJ databases">
        <authorList>
            <person name="Carter J.-M."/>
            <person name="Baker S.C."/>
            <person name="Pink R."/>
            <person name="Carter D.R.F."/>
            <person name="Collins A."/>
            <person name="Tomlin J."/>
            <person name="Gibbs M."/>
            <person name="Breuker C.J."/>
        </authorList>
    </citation>
    <scope>NUCLEOTIDE SEQUENCE</scope>
    <source>
        <tissue evidence="2">Ovary</tissue>
    </source>
</reference>
<protein>
    <submittedName>
        <fullName evidence="2">Uncharacterized protein</fullName>
    </submittedName>
</protein>
<keyword evidence="1" id="KW-0472">Membrane</keyword>
<evidence type="ECO:0000313" key="2">
    <source>
        <dbReference type="EMBL" id="JAA79855.1"/>
    </source>
</evidence>
<name>S4P111_9NEOP</name>
<sequence length="68" mass="7525">MVNRVAHQAVHLDLEAHPAILVNLAVLPAFLLVLAILLVVLASQNANLSLFIECHPEERRIIISYCQS</sequence>